<reference evidence="1" key="1">
    <citation type="submission" date="2021-06" db="EMBL/GenBank/DDBJ databases">
        <authorList>
            <person name="Kallberg Y."/>
            <person name="Tangrot J."/>
            <person name="Rosling A."/>
        </authorList>
    </citation>
    <scope>NUCLEOTIDE SEQUENCE</scope>
    <source>
        <strain evidence="1">MA461A</strain>
    </source>
</reference>
<organism evidence="1 2">
    <name type="scientific">Racocetra persica</name>
    <dbReference type="NCBI Taxonomy" id="160502"/>
    <lineage>
        <taxon>Eukaryota</taxon>
        <taxon>Fungi</taxon>
        <taxon>Fungi incertae sedis</taxon>
        <taxon>Mucoromycota</taxon>
        <taxon>Glomeromycotina</taxon>
        <taxon>Glomeromycetes</taxon>
        <taxon>Diversisporales</taxon>
        <taxon>Gigasporaceae</taxon>
        <taxon>Racocetra</taxon>
    </lineage>
</organism>
<keyword evidence="2" id="KW-1185">Reference proteome</keyword>
<name>A0ACA9MCF0_9GLOM</name>
<dbReference type="EMBL" id="CAJVQC010007732">
    <property type="protein sequence ID" value="CAG8583332.1"/>
    <property type="molecule type" value="Genomic_DNA"/>
</dbReference>
<proteinExistence type="predicted"/>
<feature type="non-terminal residue" evidence="1">
    <location>
        <position position="1"/>
    </location>
</feature>
<accession>A0ACA9MCF0</accession>
<sequence>QKNEGVKDQKSEVKKIKRAKVKKGQESEGEKCQESENAKGQKGEGEDVQKSEDIKGQKRESEEGQKNKPIPPGVFKNASLFSALTFDDLLEFTQKTSLNCFNLKTFIMFIITKSSSYLKLSPENTLYWFKEVVYQIFSKNIAIKYYENAEREVNDFKTKQAESKHFGFWYLVGKWNFKKIAKEEFASSPHHSINVRKRIQESEYRLRFAKRVKASLKPNNEFNKFIEAVIRFDLEQLPENKPLRSWHINTDAIPPIEISEKTWLTDTVHQFLEAAVHNIPGLICATLSRHLGNEENRKPDRTVRLKLEDNQFEILYIEGANPELKGKSIKKTQKNSSS</sequence>
<protein>
    <submittedName>
        <fullName evidence="1">4844_t:CDS:1</fullName>
    </submittedName>
</protein>
<gene>
    <name evidence="1" type="ORF">RPERSI_LOCUS5240</name>
</gene>
<evidence type="ECO:0000313" key="1">
    <source>
        <dbReference type="EMBL" id="CAG8583332.1"/>
    </source>
</evidence>
<evidence type="ECO:0000313" key="2">
    <source>
        <dbReference type="Proteomes" id="UP000789920"/>
    </source>
</evidence>
<comment type="caution">
    <text evidence="1">The sequence shown here is derived from an EMBL/GenBank/DDBJ whole genome shotgun (WGS) entry which is preliminary data.</text>
</comment>
<dbReference type="Proteomes" id="UP000789920">
    <property type="component" value="Unassembled WGS sequence"/>
</dbReference>